<accession>A0A1I3LYT7</accession>
<dbReference type="SUPFAM" id="SSF47781">
    <property type="entry name" value="RuvA domain 2-like"/>
    <property type="match status" value="1"/>
</dbReference>
<evidence type="ECO:0000256" key="13">
    <source>
        <dbReference type="ARBA" id="ARBA00060881"/>
    </source>
</evidence>
<dbReference type="EMBL" id="FOQD01000013">
    <property type="protein sequence ID" value="SFI89655.1"/>
    <property type="molecule type" value="Genomic_DNA"/>
</dbReference>
<dbReference type="FunFam" id="1.10.150.20:FF:000006">
    <property type="entry name" value="DNA ligase"/>
    <property type="match status" value="1"/>
</dbReference>
<evidence type="ECO:0000259" key="17">
    <source>
        <dbReference type="PROSITE" id="PS50172"/>
    </source>
</evidence>
<dbReference type="HAMAP" id="MF_01588">
    <property type="entry name" value="DNA_ligase_A"/>
    <property type="match status" value="1"/>
</dbReference>
<keyword evidence="11 14" id="KW-0234">DNA repair</keyword>
<evidence type="ECO:0000313" key="19">
    <source>
        <dbReference type="Proteomes" id="UP000199518"/>
    </source>
</evidence>
<feature type="binding site" evidence="14">
    <location>
        <position position="136"/>
    </location>
    <ligand>
        <name>NAD(+)</name>
        <dbReference type="ChEBI" id="CHEBI:57540"/>
    </ligand>
</feature>
<evidence type="ECO:0000256" key="6">
    <source>
        <dbReference type="ARBA" id="ARBA00022723"/>
    </source>
</evidence>
<keyword evidence="8 14" id="KW-0862">Zinc</keyword>
<dbReference type="SUPFAM" id="SSF50249">
    <property type="entry name" value="Nucleic acid-binding proteins"/>
    <property type="match status" value="1"/>
</dbReference>
<dbReference type="FunFam" id="3.40.50.10190:FF:000054">
    <property type="entry name" value="DNA ligase"/>
    <property type="match status" value="1"/>
</dbReference>
<keyword evidence="14" id="KW-0464">Manganese</keyword>
<dbReference type="GO" id="GO:0006260">
    <property type="term" value="P:DNA replication"/>
    <property type="evidence" value="ECO:0007669"/>
    <property type="project" value="UniProtKB-KW"/>
</dbReference>
<comment type="function">
    <text evidence="1 14">DNA ligase that catalyzes the formation of phosphodiester linkages between 5'-phosphoryl and 3'-hydroxyl groups in double-stranded DNA using NAD as a coenzyme and as the energy source for the reaction. It is essential for DNA replication and repair of damaged DNA.</text>
</comment>
<evidence type="ECO:0000256" key="1">
    <source>
        <dbReference type="ARBA" id="ARBA00004067"/>
    </source>
</evidence>
<dbReference type="Gene3D" id="6.20.10.30">
    <property type="match status" value="1"/>
</dbReference>
<dbReference type="PANTHER" id="PTHR23389:SF9">
    <property type="entry name" value="DNA LIGASE"/>
    <property type="match status" value="1"/>
</dbReference>
<dbReference type="Pfam" id="PF01653">
    <property type="entry name" value="DNA_ligase_aden"/>
    <property type="match status" value="1"/>
</dbReference>
<dbReference type="InterPro" id="IPR013839">
    <property type="entry name" value="DNAligase_adenylation"/>
</dbReference>
<feature type="active site" description="N6-AMP-lysine intermediate" evidence="14">
    <location>
        <position position="115"/>
    </location>
</feature>
<dbReference type="InterPro" id="IPR013840">
    <property type="entry name" value="DNAligase_N"/>
</dbReference>
<dbReference type="Proteomes" id="UP000199518">
    <property type="component" value="Unassembled WGS sequence"/>
</dbReference>
<dbReference type="Gene3D" id="3.40.50.10190">
    <property type="entry name" value="BRCT domain"/>
    <property type="match status" value="1"/>
</dbReference>
<dbReference type="NCBIfam" id="TIGR00575">
    <property type="entry name" value="dnlj"/>
    <property type="match status" value="1"/>
</dbReference>
<dbReference type="GO" id="GO:0003677">
    <property type="term" value="F:DNA binding"/>
    <property type="evidence" value="ECO:0007669"/>
    <property type="project" value="InterPro"/>
</dbReference>
<evidence type="ECO:0000256" key="7">
    <source>
        <dbReference type="ARBA" id="ARBA00022763"/>
    </source>
</evidence>
<reference evidence="19" key="1">
    <citation type="submission" date="2016-10" db="EMBL/GenBank/DDBJ databases">
        <authorList>
            <person name="Varghese N."/>
            <person name="Submissions S."/>
        </authorList>
    </citation>
    <scope>NUCLEOTIDE SEQUENCE [LARGE SCALE GENOMIC DNA]</scope>
    <source>
        <strain evidence="19">DSM 26348</strain>
    </source>
</reference>
<dbReference type="PROSITE" id="PS01055">
    <property type="entry name" value="DNA_LIGASE_N1"/>
    <property type="match status" value="1"/>
</dbReference>
<dbReference type="OrthoDB" id="9759736at2"/>
<feature type="binding site" evidence="14">
    <location>
        <position position="410"/>
    </location>
    <ligand>
        <name>Zn(2+)</name>
        <dbReference type="ChEBI" id="CHEBI:29105"/>
    </ligand>
</feature>
<dbReference type="Pfam" id="PF03119">
    <property type="entry name" value="DNA_ligase_ZBD"/>
    <property type="match status" value="1"/>
</dbReference>
<dbReference type="InterPro" id="IPR001357">
    <property type="entry name" value="BRCT_dom"/>
</dbReference>
<keyword evidence="5 14" id="KW-0235">DNA replication</keyword>
<protein>
    <recommendedName>
        <fullName evidence="3 14">DNA ligase</fullName>
        <ecNumber evidence="2 14">6.5.1.2</ecNumber>
    </recommendedName>
    <alternativeName>
        <fullName evidence="14">Polydeoxyribonucleotide synthase [NAD(+)]</fullName>
    </alternativeName>
</protein>
<dbReference type="AlphaFoldDB" id="A0A1I3LYT7"/>
<evidence type="ECO:0000256" key="9">
    <source>
        <dbReference type="ARBA" id="ARBA00022842"/>
    </source>
</evidence>
<dbReference type="NCBIfam" id="NF005932">
    <property type="entry name" value="PRK07956.1"/>
    <property type="match status" value="1"/>
</dbReference>
<feature type="domain" description="BRCT" evidence="17">
    <location>
        <begin position="595"/>
        <end position="675"/>
    </location>
</feature>
<name>A0A1I3LYT7_9PLAN</name>
<evidence type="ECO:0000256" key="15">
    <source>
        <dbReference type="RuleBase" id="RU000618"/>
    </source>
</evidence>
<feature type="binding site" evidence="14">
    <location>
        <begin position="33"/>
        <end position="37"/>
    </location>
    <ligand>
        <name>NAD(+)</name>
        <dbReference type="ChEBI" id="CHEBI:57540"/>
    </ligand>
</feature>
<dbReference type="PROSITE" id="PS50172">
    <property type="entry name" value="BRCT"/>
    <property type="match status" value="1"/>
</dbReference>
<feature type="binding site" evidence="14">
    <location>
        <position position="289"/>
    </location>
    <ligand>
        <name>NAD(+)</name>
        <dbReference type="ChEBI" id="CHEBI:57540"/>
    </ligand>
</feature>
<keyword evidence="7 14" id="KW-0227">DNA damage</keyword>
<dbReference type="STRING" id="1576369.SAMN05421753_113101"/>
<dbReference type="SMART" id="SM00532">
    <property type="entry name" value="LIGANc"/>
    <property type="match status" value="1"/>
</dbReference>
<evidence type="ECO:0000256" key="12">
    <source>
        <dbReference type="ARBA" id="ARBA00034005"/>
    </source>
</evidence>
<dbReference type="PROSITE" id="PS01056">
    <property type="entry name" value="DNA_LIGASE_N2"/>
    <property type="match status" value="1"/>
</dbReference>
<dbReference type="Gene3D" id="1.10.287.610">
    <property type="entry name" value="Helix hairpin bin"/>
    <property type="match status" value="1"/>
</dbReference>
<feature type="binding site" evidence="14">
    <location>
        <position position="425"/>
    </location>
    <ligand>
        <name>Zn(2+)</name>
        <dbReference type="ChEBI" id="CHEBI:29105"/>
    </ligand>
</feature>
<evidence type="ECO:0000313" key="18">
    <source>
        <dbReference type="EMBL" id="SFI89655.1"/>
    </source>
</evidence>
<keyword evidence="6 14" id="KW-0479">Metal-binding</keyword>
<dbReference type="InterPro" id="IPR041663">
    <property type="entry name" value="DisA/LigA_HHH"/>
</dbReference>
<comment type="catalytic activity">
    <reaction evidence="12 14 15">
        <text>NAD(+) + (deoxyribonucleotide)n-3'-hydroxyl + 5'-phospho-(deoxyribonucleotide)m = (deoxyribonucleotide)n+m + AMP + beta-nicotinamide D-nucleotide.</text>
        <dbReference type="EC" id="6.5.1.2"/>
    </reaction>
</comment>
<dbReference type="SUPFAM" id="SSF56091">
    <property type="entry name" value="DNA ligase/mRNA capping enzyme, catalytic domain"/>
    <property type="match status" value="1"/>
</dbReference>
<keyword evidence="19" id="KW-1185">Reference proteome</keyword>
<feature type="binding site" evidence="14">
    <location>
        <begin position="82"/>
        <end position="83"/>
    </location>
    <ligand>
        <name>NAD(+)</name>
        <dbReference type="ChEBI" id="CHEBI:57540"/>
    </ligand>
</feature>
<dbReference type="SUPFAM" id="SSF52113">
    <property type="entry name" value="BRCT domain"/>
    <property type="match status" value="1"/>
</dbReference>
<dbReference type="InterPro" id="IPR010994">
    <property type="entry name" value="RuvA_2-like"/>
</dbReference>
<keyword evidence="4 14" id="KW-0436">Ligase</keyword>
<feature type="binding site" evidence="14">
    <location>
        <position position="113"/>
    </location>
    <ligand>
        <name>NAD(+)</name>
        <dbReference type="ChEBI" id="CHEBI:57540"/>
    </ligand>
</feature>
<dbReference type="Gene3D" id="3.30.470.30">
    <property type="entry name" value="DNA ligase/mRNA capping enzyme"/>
    <property type="match status" value="1"/>
</dbReference>
<dbReference type="EC" id="6.5.1.2" evidence="2 14"/>
<dbReference type="GO" id="GO:0046872">
    <property type="term" value="F:metal ion binding"/>
    <property type="evidence" value="ECO:0007669"/>
    <property type="project" value="UniProtKB-KW"/>
</dbReference>
<dbReference type="InterPro" id="IPR018239">
    <property type="entry name" value="DNA_ligase_AS"/>
</dbReference>
<feature type="binding site" evidence="14">
    <location>
        <position position="313"/>
    </location>
    <ligand>
        <name>NAD(+)</name>
        <dbReference type="ChEBI" id="CHEBI:57540"/>
    </ligand>
</feature>
<sequence>MRPGPAEEVEQLRRELRRHNRLYYVEAAPEITDREFDQLMTRLQELERAHPELDAPDSPSHQVGGEPIGSFQTVEHRQPMLSIDNVYTEEAVREFDQRVRKLLDVSEVEYAIEYKIDGVALALIYEEGRFVQGVTRGDGRRGDDITHNARTVRGVPLRLETNDPPARLEIRGEAYLTNADFAHLRAEQESRNEEPYANPRNTTAGALKLLDPKLCAARRIRFLAHGLGDQEGLKAATHQEYLKWLREAGVPTTPHVAVCHGIDKTLAHCQTMMEALHELEFEVDGLVIKVNRFEERAGLGNTSKSPRWLVAYKWEKYEAVTQVESIEIQVGKTGTLTPVANLKPVLIAGSTISRTSLHNRDELARLGIRIGDWVVVEKAGKVIPHVLRVEEHRRTGEEQVYEFPTHCPECGEPVVQDEGGVYIRCQNPACPAQLRESLRFFASRQGMEIDGMGIKVIEQLIAAGLLGSFADIYRLKEHREKLVELERMGDKSVDHLLGGIEASKQQPLWRLLCGLNIRHVGTSNARILADTFGTLDEIRVQSSETLSEVNEIGPVIAKSVADFFHSETGNRIVEELRTFGLNFGSPVTRKTAESDAEGPLAGMSIVVTGTLEHFKRDEIKDVIHAHGGKAASSVSKKTDFVVAGESAGSKLDKARELGVKVITEQEFRQMIGDST</sequence>
<evidence type="ECO:0000256" key="16">
    <source>
        <dbReference type="SAM" id="MobiDB-lite"/>
    </source>
</evidence>
<gene>
    <name evidence="14" type="primary">ligA</name>
    <name evidence="18" type="ORF">SAMN05421753_113101</name>
</gene>
<dbReference type="Pfam" id="PF12826">
    <property type="entry name" value="HHH_2"/>
    <property type="match status" value="1"/>
</dbReference>
<feature type="binding site" evidence="14">
    <location>
        <position position="173"/>
    </location>
    <ligand>
        <name>NAD(+)</name>
        <dbReference type="ChEBI" id="CHEBI:57540"/>
    </ligand>
</feature>
<dbReference type="InterPro" id="IPR004150">
    <property type="entry name" value="NAD_DNA_ligase_OB"/>
</dbReference>
<feature type="binding site" evidence="14">
    <location>
        <position position="407"/>
    </location>
    <ligand>
        <name>Zn(2+)</name>
        <dbReference type="ChEBI" id="CHEBI:29105"/>
    </ligand>
</feature>
<dbReference type="FunFam" id="1.10.150.20:FF:000007">
    <property type="entry name" value="DNA ligase"/>
    <property type="match status" value="1"/>
</dbReference>
<evidence type="ECO:0000256" key="3">
    <source>
        <dbReference type="ARBA" id="ARBA00013308"/>
    </source>
</evidence>
<evidence type="ECO:0000256" key="10">
    <source>
        <dbReference type="ARBA" id="ARBA00023027"/>
    </source>
</evidence>
<organism evidence="18 19">
    <name type="scientific">Planctomicrobium piriforme</name>
    <dbReference type="NCBI Taxonomy" id="1576369"/>
    <lineage>
        <taxon>Bacteria</taxon>
        <taxon>Pseudomonadati</taxon>
        <taxon>Planctomycetota</taxon>
        <taxon>Planctomycetia</taxon>
        <taxon>Planctomycetales</taxon>
        <taxon>Planctomycetaceae</taxon>
        <taxon>Planctomicrobium</taxon>
    </lineage>
</organism>
<dbReference type="SMART" id="SM00278">
    <property type="entry name" value="HhH1"/>
    <property type="match status" value="3"/>
</dbReference>
<evidence type="ECO:0000256" key="11">
    <source>
        <dbReference type="ARBA" id="ARBA00023204"/>
    </source>
</evidence>
<dbReference type="InterPro" id="IPR003583">
    <property type="entry name" value="Hlx-hairpin-Hlx_DNA-bd_motif"/>
</dbReference>
<dbReference type="FunFam" id="2.40.50.140:FF:000012">
    <property type="entry name" value="DNA ligase"/>
    <property type="match status" value="1"/>
</dbReference>
<dbReference type="GO" id="GO:0003911">
    <property type="term" value="F:DNA ligase (NAD+) activity"/>
    <property type="evidence" value="ECO:0007669"/>
    <property type="project" value="UniProtKB-UniRule"/>
</dbReference>
<comment type="cofactor">
    <cofactor evidence="14">
        <name>Mg(2+)</name>
        <dbReference type="ChEBI" id="CHEBI:18420"/>
    </cofactor>
    <cofactor evidence="14">
        <name>Mn(2+)</name>
        <dbReference type="ChEBI" id="CHEBI:29035"/>
    </cofactor>
</comment>
<dbReference type="InterPro" id="IPR004149">
    <property type="entry name" value="Znf_DNAligase_C4"/>
</dbReference>
<dbReference type="InterPro" id="IPR036420">
    <property type="entry name" value="BRCT_dom_sf"/>
</dbReference>
<evidence type="ECO:0000256" key="4">
    <source>
        <dbReference type="ARBA" id="ARBA00022598"/>
    </source>
</evidence>
<dbReference type="CDD" id="cd00114">
    <property type="entry name" value="LIGANc"/>
    <property type="match status" value="1"/>
</dbReference>
<dbReference type="Gene3D" id="2.40.50.140">
    <property type="entry name" value="Nucleic acid-binding proteins"/>
    <property type="match status" value="1"/>
</dbReference>
<dbReference type="Pfam" id="PF03120">
    <property type="entry name" value="OB_DNA_ligase"/>
    <property type="match status" value="1"/>
</dbReference>
<dbReference type="Pfam" id="PF00533">
    <property type="entry name" value="BRCT"/>
    <property type="match status" value="1"/>
</dbReference>
<dbReference type="PIRSF" id="PIRSF001604">
    <property type="entry name" value="LigA"/>
    <property type="match status" value="1"/>
</dbReference>
<dbReference type="SMART" id="SM00292">
    <property type="entry name" value="BRCT"/>
    <property type="match status" value="1"/>
</dbReference>
<dbReference type="CDD" id="cd17748">
    <property type="entry name" value="BRCT_DNA_ligase_like"/>
    <property type="match status" value="1"/>
</dbReference>
<dbReference type="RefSeq" id="WP_092052419.1">
    <property type="nucleotide sequence ID" value="NZ_FOQD01000013.1"/>
</dbReference>
<evidence type="ECO:0000256" key="8">
    <source>
        <dbReference type="ARBA" id="ARBA00022833"/>
    </source>
</evidence>
<evidence type="ECO:0000256" key="14">
    <source>
        <dbReference type="HAMAP-Rule" id="MF_01588"/>
    </source>
</evidence>
<dbReference type="GO" id="GO:0005829">
    <property type="term" value="C:cytosol"/>
    <property type="evidence" value="ECO:0007669"/>
    <property type="project" value="TreeGrafter"/>
</dbReference>
<dbReference type="InterPro" id="IPR033136">
    <property type="entry name" value="DNA_ligase_CS"/>
</dbReference>
<feature type="region of interest" description="Disordered" evidence="16">
    <location>
        <begin position="52"/>
        <end position="75"/>
    </location>
</feature>
<keyword evidence="10 14" id="KW-0520">NAD</keyword>
<dbReference type="InterPro" id="IPR012340">
    <property type="entry name" value="NA-bd_OB-fold"/>
</dbReference>
<evidence type="ECO:0000256" key="5">
    <source>
        <dbReference type="ARBA" id="ARBA00022705"/>
    </source>
</evidence>
<dbReference type="PANTHER" id="PTHR23389">
    <property type="entry name" value="CHROMOSOME TRANSMISSION FIDELITY FACTOR 18"/>
    <property type="match status" value="1"/>
</dbReference>
<keyword evidence="9 14" id="KW-0460">Magnesium</keyword>
<comment type="similarity">
    <text evidence="13 14">Belongs to the NAD-dependent DNA ligase family. LigA subfamily.</text>
</comment>
<evidence type="ECO:0000256" key="2">
    <source>
        <dbReference type="ARBA" id="ARBA00012722"/>
    </source>
</evidence>
<feature type="binding site" evidence="14">
    <location>
        <position position="430"/>
    </location>
    <ligand>
        <name>Zn(2+)</name>
        <dbReference type="ChEBI" id="CHEBI:29105"/>
    </ligand>
</feature>
<dbReference type="Gene3D" id="1.10.150.20">
    <property type="entry name" value="5' to 3' exonuclease, C-terminal subdomain"/>
    <property type="match status" value="2"/>
</dbReference>
<dbReference type="GO" id="GO:0006281">
    <property type="term" value="P:DNA repair"/>
    <property type="evidence" value="ECO:0007669"/>
    <property type="project" value="UniProtKB-KW"/>
</dbReference>
<proteinExistence type="inferred from homology"/>
<dbReference type="InterPro" id="IPR001679">
    <property type="entry name" value="DNA_ligase"/>
</dbReference>